<dbReference type="AlphaFoldDB" id="A0A834ZTX3"/>
<name>A0A834ZTX3_TETSI</name>
<gene>
    <name evidence="1" type="ORF">HHK36_000326</name>
</gene>
<proteinExistence type="predicted"/>
<dbReference type="Pfam" id="PF08571">
    <property type="entry name" value="Yos1"/>
    <property type="match status" value="1"/>
</dbReference>
<dbReference type="EMBL" id="JABCRI010000001">
    <property type="protein sequence ID" value="KAF8412362.1"/>
    <property type="molecule type" value="Genomic_DNA"/>
</dbReference>
<dbReference type="OrthoDB" id="426718at2759"/>
<evidence type="ECO:0000313" key="2">
    <source>
        <dbReference type="Proteomes" id="UP000655225"/>
    </source>
</evidence>
<sequence>MRSSYWPFGSFLFCSEDGAVCVENATAVVRMLYLVFTTGSADSSIEDHLKYGDVIGRVSQQFLIGRSFTQGVIPKSCYEVGISVALEASGIAGQVQWGHERVQEEEELLANALAVLNEDRFLAPRGWSFS</sequence>
<accession>A0A834ZTX3</accession>
<dbReference type="Proteomes" id="UP000655225">
    <property type="component" value="Unassembled WGS sequence"/>
</dbReference>
<dbReference type="InterPro" id="IPR013880">
    <property type="entry name" value="Yos1"/>
</dbReference>
<comment type="caution">
    <text evidence="1">The sequence shown here is derived from an EMBL/GenBank/DDBJ whole genome shotgun (WGS) entry which is preliminary data.</text>
</comment>
<dbReference type="PANTHER" id="PTHR47413:SF2">
    <property type="entry name" value="LIPASE-LIKE PAD4"/>
    <property type="match status" value="1"/>
</dbReference>
<protein>
    <submittedName>
        <fullName evidence="1">Uncharacterized protein</fullName>
    </submittedName>
</protein>
<dbReference type="PANTHER" id="PTHR47413">
    <property type="entry name" value="LIPASE-LIKE PAD4"/>
    <property type="match status" value="1"/>
</dbReference>
<keyword evidence="2" id="KW-1185">Reference proteome</keyword>
<organism evidence="1 2">
    <name type="scientific">Tetracentron sinense</name>
    <name type="common">Spur-leaf</name>
    <dbReference type="NCBI Taxonomy" id="13715"/>
    <lineage>
        <taxon>Eukaryota</taxon>
        <taxon>Viridiplantae</taxon>
        <taxon>Streptophyta</taxon>
        <taxon>Embryophyta</taxon>
        <taxon>Tracheophyta</taxon>
        <taxon>Spermatophyta</taxon>
        <taxon>Magnoliopsida</taxon>
        <taxon>Trochodendrales</taxon>
        <taxon>Trochodendraceae</taxon>
        <taxon>Tetracentron</taxon>
    </lineage>
</organism>
<evidence type="ECO:0000313" key="1">
    <source>
        <dbReference type="EMBL" id="KAF8412362.1"/>
    </source>
</evidence>
<reference evidence="1 2" key="1">
    <citation type="submission" date="2020-04" db="EMBL/GenBank/DDBJ databases">
        <title>Plant Genome Project.</title>
        <authorList>
            <person name="Zhang R.-G."/>
        </authorList>
    </citation>
    <scope>NUCLEOTIDE SEQUENCE [LARGE SCALE GENOMIC DNA]</scope>
    <source>
        <strain evidence="1">YNK0</strain>
        <tissue evidence="1">Leaf</tissue>
    </source>
</reference>